<keyword evidence="4" id="KW-0812">Transmembrane</keyword>
<dbReference type="NCBIfam" id="TIGR01494">
    <property type="entry name" value="ATPase_P-type"/>
    <property type="match status" value="1"/>
</dbReference>
<evidence type="ECO:0000256" key="3">
    <source>
        <dbReference type="ARBA" id="ARBA00022840"/>
    </source>
</evidence>
<dbReference type="Gene3D" id="1.20.1110.10">
    <property type="entry name" value="Calcium-transporting ATPase, transmembrane domain"/>
    <property type="match status" value="1"/>
</dbReference>
<dbReference type="InterPro" id="IPR004014">
    <property type="entry name" value="ATPase_P-typ_cation-transptr_N"/>
</dbReference>
<reference evidence="7" key="1">
    <citation type="submission" date="2023-10" db="EMBL/GenBank/DDBJ databases">
        <authorList>
            <person name="Chen Y."/>
            <person name="Shah S."/>
            <person name="Dougan E. K."/>
            <person name="Thang M."/>
            <person name="Chan C."/>
        </authorList>
    </citation>
    <scope>NUCLEOTIDE SEQUENCE [LARGE SCALE GENOMIC DNA]</scope>
</reference>
<dbReference type="SUPFAM" id="SSF81665">
    <property type="entry name" value="Calcium ATPase, transmembrane domain M"/>
    <property type="match status" value="1"/>
</dbReference>
<dbReference type="Proteomes" id="UP001189429">
    <property type="component" value="Unassembled WGS sequence"/>
</dbReference>
<feature type="transmembrane region" description="Helical" evidence="4">
    <location>
        <begin position="32"/>
        <end position="50"/>
    </location>
</feature>
<dbReference type="Gene3D" id="2.70.150.10">
    <property type="entry name" value="Calcium-transporting ATPase, cytoplasmic transduction domain A"/>
    <property type="match status" value="1"/>
</dbReference>
<feature type="transmembrane region" description="Helical" evidence="4">
    <location>
        <begin position="62"/>
        <end position="81"/>
    </location>
</feature>
<keyword evidence="8" id="KW-1185">Reference proteome</keyword>
<evidence type="ECO:0000256" key="1">
    <source>
        <dbReference type="ARBA" id="ARBA00004141"/>
    </source>
</evidence>
<proteinExistence type="predicted"/>
<accession>A0ABN9XIP7</accession>
<dbReference type="InterPro" id="IPR008250">
    <property type="entry name" value="ATPase_P-typ_transduc_dom_A_sf"/>
</dbReference>
<comment type="subcellular location">
    <subcellularLocation>
        <location evidence="1">Membrane</location>
        <topology evidence="1">Multi-pass membrane protein</topology>
    </subcellularLocation>
</comment>
<evidence type="ECO:0000256" key="2">
    <source>
        <dbReference type="ARBA" id="ARBA00022741"/>
    </source>
</evidence>
<dbReference type="PANTHER" id="PTHR42861">
    <property type="entry name" value="CALCIUM-TRANSPORTING ATPASE"/>
    <property type="match status" value="1"/>
</dbReference>
<evidence type="ECO:0000256" key="4">
    <source>
        <dbReference type="SAM" id="Phobius"/>
    </source>
</evidence>
<keyword evidence="4" id="KW-1133">Transmembrane helix</keyword>
<feature type="domain" description="Cation-transporting P-type ATPase N-terminal" evidence="6">
    <location>
        <begin position="1"/>
        <end position="44"/>
    </location>
</feature>
<dbReference type="Pfam" id="PF00122">
    <property type="entry name" value="E1-E2_ATPase"/>
    <property type="match status" value="1"/>
</dbReference>
<evidence type="ECO:0000259" key="6">
    <source>
        <dbReference type="Pfam" id="PF00690"/>
    </source>
</evidence>
<sequence length="280" mass="31258">VSEQRARFGRNELDAEEKKSLCQLIYAQFEDLLVRILLASAGVSFGLAYFDEKSQEEGWTAYVEPLVILLILIANAFVGVWQESNAEQALEALKRLQSDAAMVMRDGKWQRVEAADIVPGDIVEVKVGDKIPADMRLVRLKTTTLRIEQSQLTGESQSVSKDVEPITDSECVIQSKTNMLFASTTVANGACLGVVVSTGMSTEIGNIQLAVKDAATDVEQTPLQKKLDEFGELLAKVIFCRRICALVWIINYKHFFDPIHGSFLRGCVYYQQRFRDNKLA</sequence>
<dbReference type="InterPro" id="IPR023298">
    <property type="entry name" value="ATPase_P-typ_TM_dom_sf"/>
</dbReference>
<keyword evidence="4" id="KW-0472">Membrane</keyword>
<dbReference type="Pfam" id="PF00690">
    <property type="entry name" value="Cation_ATPase_N"/>
    <property type="match status" value="1"/>
</dbReference>
<name>A0ABN9XIP7_9DINO</name>
<keyword evidence="2" id="KW-0547">Nucleotide-binding</keyword>
<evidence type="ECO:0000313" key="8">
    <source>
        <dbReference type="Proteomes" id="UP001189429"/>
    </source>
</evidence>
<evidence type="ECO:0000259" key="5">
    <source>
        <dbReference type="Pfam" id="PF00122"/>
    </source>
</evidence>
<dbReference type="EMBL" id="CAUYUJ010020637">
    <property type="protein sequence ID" value="CAK0899634.1"/>
    <property type="molecule type" value="Genomic_DNA"/>
</dbReference>
<keyword evidence="3" id="KW-0067">ATP-binding</keyword>
<organism evidence="7 8">
    <name type="scientific">Prorocentrum cordatum</name>
    <dbReference type="NCBI Taxonomy" id="2364126"/>
    <lineage>
        <taxon>Eukaryota</taxon>
        <taxon>Sar</taxon>
        <taxon>Alveolata</taxon>
        <taxon>Dinophyceae</taxon>
        <taxon>Prorocentrales</taxon>
        <taxon>Prorocentraceae</taxon>
        <taxon>Prorocentrum</taxon>
    </lineage>
</organism>
<evidence type="ECO:0008006" key="9">
    <source>
        <dbReference type="Google" id="ProtNLM"/>
    </source>
</evidence>
<gene>
    <name evidence="7" type="ORF">PCOR1329_LOCUS77101</name>
</gene>
<protein>
    <recommendedName>
        <fullName evidence="9">Cation-transporting P-type ATPase N-terminal domain-containing protein</fullName>
    </recommendedName>
</protein>
<feature type="domain" description="P-type ATPase A" evidence="5">
    <location>
        <begin position="96"/>
        <end position="211"/>
    </location>
</feature>
<dbReference type="SUPFAM" id="SSF81653">
    <property type="entry name" value="Calcium ATPase, transduction domain A"/>
    <property type="match status" value="1"/>
</dbReference>
<dbReference type="InterPro" id="IPR001757">
    <property type="entry name" value="P_typ_ATPase"/>
</dbReference>
<comment type="caution">
    <text evidence="7">The sequence shown here is derived from an EMBL/GenBank/DDBJ whole genome shotgun (WGS) entry which is preliminary data.</text>
</comment>
<dbReference type="InterPro" id="IPR059000">
    <property type="entry name" value="ATPase_P-type_domA"/>
</dbReference>
<feature type="non-terminal residue" evidence="7">
    <location>
        <position position="1"/>
    </location>
</feature>
<evidence type="ECO:0000313" key="7">
    <source>
        <dbReference type="EMBL" id="CAK0899634.1"/>
    </source>
</evidence>